<dbReference type="GO" id="GO:0005829">
    <property type="term" value="C:cytosol"/>
    <property type="evidence" value="ECO:0007669"/>
    <property type="project" value="TreeGrafter"/>
</dbReference>
<keyword evidence="4 9" id="KW-0067">ATP-binding</keyword>
<dbReference type="SUPFAM" id="SSF46589">
    <property type="entry name" value="tRNA-binding arm"/>
    <property type="match status" value="1"/>
</dbReference>
<dbReference type="InterPro" id="IPR009080">
    <property type="entry name" value="tRNAsynth_Ia_anticodon-bd"/>
</dbReference>
<sequence>MTQKLQKIVLPPVYGPADFEARVYACWEQRQAFSPRARGSGTSDSEGCDGHSRQIEGGARTFVIAIPPPNITGVLHMGHCLNTVLQDIVIRYQRMAGACTLWIPGTDHAGIATQHVVERALRKEGIHKREVTREQFVARTQQIKDSHQDTIRMQLRKMGASCDWTCERFTLDAGMSASVREAFVTLYERGLLYRSMYLVNWCPRCGTALSDDEVFHQEKDGALYYVRYPLLPRTEEEGNGVPPPLGTAQVGETIIIATTRPETILADVAVAVHPDDARYQSLIGRKVCVPMVNRIVPIIADSYVAQDFGTGMVKITPAHDPNDWDIGTRHSLEAINMLNPDGSLNDQVPAAYRGLSCAQARIQIVADLQAHGLLSREERIVHSVGVCYRCEAVIEPYLSLQWFVKMKPLASQALAAWKRADVQFHPKKWENTYVRWLEHIRDWCISRQLWWGHRIPVWYCAQCAQQTVSRVDVQRCAHCGSADITQDPDVLDTWFSSWLWPFSTLGWPQETQKLRAFYPTSAVITAYDIIFFWVARMIMAGLEFTQTVPFRDVYLHGLVRDKQGRKMSKSLNNGVDPLHIIRTYGADALRFTLAFMCAQGQDVLIEMDSFKMGSRFANKVWNASRYILGNLEGRRVYAIAHVSLTELDRWIFHTFNETVQQVRTALEAYRFNDAAQAVYEFFWNSFCDWYVEASKCSFQKPDEQEKDRAASVLCTLLEETLRLLHPFLPFVTEEIYRSLSPSVHDTTQAIPSGAHALLMCAPYPVYVPSRVDARACAHIGAVQEIVRAVRTLRAACGIDPQKAVSVRLRPSSPAQDANAAAQVSCVHDPGAVARTYEELICVLAGISSLVYLESDAPKPQVAVATAGTGFELFLVTTEGIDRTMLCARLQKAWQKARQKVQQVERKLADAQFCTHAPEEVVTAERKKLAEARATCHTLAGYLADMNGKPGPLSDSD</sequence>
<keyword evidence="5 9" id="KW-0648">Protein biosynthesis</keyword>
<dbReference type="CDD" id="cd07962">
    <property type="entry name" value="Anticodon_Ia_Val"/>
    <property type="match status" value="1"/>
</dbReference>
<evidence type="ECO:0000256" key="1">
    <source>
        <dbReference type="ARBA" id="ARBA00022490"/>
    </source>
</evidence>
<keyword evidence="1 9" id="KW-0963">Cytoplasm</keyword>
<evidence type="ECO:0000259" key="11">
    <source>
        <dbReference type="Pfam" id="PF08264"/>
    </source>
</evidence>
<dbReference type="InterPro" id="IPR010978">
    <property type="entry name" value="tRNA-bd_arm"/>
</dbReference>
<dbReference type="Proteomes" id="UP000001202">
    <property type="component" value="Chromosome"/>
</dbReference>
<dbReference type="PROSITE" id="PS00178">
    <property type="entry name" value="AA_TRNA_LIGASE_I"/>
    <property type="match status" value="1"/>
</dbReference>
<evidence type="ECO:0000259" key="10">
    <source>
        <dbReference type="Pfam" id="PF00133"/>
    </source>
</evidence>
<keyword evidence="3 9" id="KW-0547">Nucleotide-binding</keyword>
<dbReference type="InterPro" id="IPR014729">
    <property type="entry name" value="Rossmann-like_a/b/a_fold"/>
</dbReference>
<evidence type="ECO:0000256" key="8">
    <source>
        <dbReference type="ARBA" id="ARBA00047552"/>
    </source>
</evidence>
<dbReference type="SUPFAM" id="SSF47323">
    <property type="entry name" value="Anticodon-binding domain of a subclass of class I aminoacyl-tRNA synthetases"/>
    <property type="match status" value="1"/>
</dbReference>
<dbReference type="InterPro" id="IPR037118">
    <property type="entry name" value="Val-tRNA_synth_C_sf"/>
</dbReference>
<comment type="domain">
    <text evidence="9">The C-terminal coiled-coil domain is crucial for aminoacylation activity.</text>
</comment>
<dbReference type="EC" id="6.1.1.9" evidence="9"/>
<evidence type="ECO:0000256" key="9">
    <source>
        <dbReference type="HAMAP-Rule" id="MF_02004"/>
    </source>
</evidence>
<evidence type="ECO:0000256" key="4">
    <source>
        <dbReference type="ARBA" id="ARBA00022840"/>
    </source>
</evidence>
<dbReference type="KEGG" id="tpp:TPASS_1035"/>
<dbReference type="SUPFAM" id="SSF52374">
    <property type="entry name" value="Nucleotidylyl transferase"/>
    <property type="match status" value="1"/>
</dbReference>
<evidence type="ECO:0000256" key="2">
    <source>
        <dbReference type="ARBA" id="ARBA00022598"/>
    </source>
</evidence>
<dbReference type="NCBIfam" id="TIGR00422">
    <property type="entry name" value="valS"/>
    <property type="match status" value="1"/>
</dbReference>
<evidence type="ECO:0000256" key="3">
    <source>
        <dbReference type="ARBA" id="ARBA00022741"/>
    </source>
</evidence>
<dbReference type="EMBL" id="CP000805">
    <property type="protein sequence ID" value="ACD71451.1"/>
    <property type="molecule type" value="Genomic_DNA"/>
</dbReference>
<dbReference type="Gene3D" id="3.90.740.10">
    <property type="entry name" value="Valyl/Leucyl/Isoleucyl-tRNA synthetase, editing domain"/>
    <property type="match status" value="1"/>
</dbReference>
<dbReference type="Gene3D" id="3.40.50.620">
    <property type="entry name" value="HUPs"/>
    <property type="match status" value="2"/>
</dbReference>
<dbReference type="PANTHER" id="PTHR11946">
    <property type="entry name" value="VALYL-TRNA SYNTHETASES"/>
    <property type="match status" value="1"/>
</dbReference>
<comment type="catalytic activity">
    <reaction evidence="8 9">
        <text>tRNA(Val) + L-valine + ATP = L-valyl-tRNA(Val) + AMP + diphosphate</text>
        <dbReference type="Rhea" id="RHEA:10704"/>
        <dbReference type="Rhea" id="RHEA-COMP:9672"/>
        <dbReference type="Rhea" id="RHEA-COMP:9708"/>
        <dbReference type="ChEBI" id="CHEBI:30616"/>
        <dbReference type="ChEBI" id="CHEBI:33019"/>
        <dbReference type="ChEBI" id="CHEBI:57762"/>
        <dbReference type="ChEBI" id="CHEBI:78442"/>
        <dbReference type="ChEBI" id="CHEBI:78537"/>
        <dbReference type="ChEBI" id="CHEBI:456215"/>
        <dbReference type="EC" id="6.1.1.9"/>
    </reaction>
</comment>
<dbReference type="InterPro" id="IPR013155">
    <property type="entry name" value="M/V/L/I-tRNA-synth_anticd-bd"/>
</dbReference>
<dbReference type="Pfam" id="PF08264">
    <property type="entry name" value="Anticodon_1"/>
    <property type="match status" value="1"/>
</dbReference>
<dbReference type="InterPro" id="IPR033705">
    <property type="entry name" value="Anticodon_Ia_Val"/>
</dbReference>
<dbReference type="InterPro" id="IPR002303">
    <property type="entry name" value="Valyl-tRNA_ligase"/>
</dbReference>
<feature type="short sequence motif" description="'KMSKS' region" evidence="9">
    <location>
        <begin position="566"/>
        <end position="570"/>
    </location>
</feature>
<dbReference type="SUPFAM" id="SSF50677">
    <property type="entry name" value="ValRS/IleRS/LeuRS editing domain"/>
    <property type="match status" value="1"/>
</dbReference>
<keyword evidence="7 9" id="KW-0030">Aminoacyl-tRNA synthetase</keyword>
<dbReference type="InterPro" id="IPR019499">
    <property type="entry name" value="Val-tRNA_synth_tRNA-bd"/>
</dbReference>
<keyword evidence="6 9" id="KW-0175">Coiled coil</keyword>
<dbReference type="GO" id="GO:0006438">
    <property type="term" value="P:valyl-tRNA aminoacylation"/>
    <property type="evidence" value="ECO:0007669"/>
    <property type="project" value="UniProtKB-UniRule"/>
</dbReference>
<dbReference type="Gene3D" id="1.10.287.380">
    <property type="entry name" value="Valyl-tRNA synthetase, C-terminal domain"/>
    <property type="match status" value="1"/>
</dbReference>
<dbReference type="Pfam" id="PF10458">
    <property type="entry name" value="Val_tRNA-synt_C"/>
    <property type="match status" value="1"/>
</dbReference>
<proteinExistence type="inferred from homology"/>
<dbReference type="GeneID" id="93876781"/>
<feature type="domain" description="Aminoacyl-tRNA synthetase class Ia" evidence="10">
    <location>
        <begin position="54"/>
        <end position="603"/>
    </location>
</feature>
<evidence type="ECO:0000256" key="6">
    <source>
        <dbReference type="ARBA" id="ARBA00023054"/>
    </source>
</evidence>
<dbReference type="PANTHER" id="PTHR11946:SF93">
    <property type="entry name" value="VALINE--TRNA LIGASE, CHLOROPLASTIC_MITOCHONDRIAL 2"/>
    <property type="match status" value="1"/>
</dbReference>
<comment type="domain">
    <text evidence="9">ValRS has two distinct active sites: one for aminoacylation and one for editing. The misactivated threonine is translocated from the active site to the editing site.</text>
</comment>
<dbReference type="GO" id="GO:0004832">
    <property type="term" value="F:valine-tRNA ligase activity"/>
    <property type="evidence" value="ECO:0007669"/>
    <property type="project" value="UniProtKB-UniRule"/>
</dbReference>
<dbReference type="AlphaFoldDB" id="A0A0H3BKK8"/>
<dbReference type="InterPro" id="IPR001412">
    <property type="entry name" value="aa-tRNA-synth_I_CS"/>
</dbReference>
<dbReference type="GO" id="GO:0005524">
    <property type="term" value="F:ATP binding"/>
    <property type="evidence" value="ECO:0007669"/>
    <property type="project" value="UniProtKB-UniRule"/>
</dbReference>
<dbReference type="NCBIfam" id="NF004349">
    <property type="entry name" value="PRK05729.1"/>
    <property type="match status" value="1"/>
</dbReference>
<evidence type="ECO:0000313" key="13">
    <source>
        <dbReference type="EMBL" id="ACD71451.1"/>
    </source>
</evidence>
<dbReference type="HAMAP" id="MF_02004">
    <property type="entry name" value="Val_tRNA_synth_type1"/>
    <property type="match status" value="1"/>
</dbReference>
<gene>
    <name evidence="9 13" type="primary">valS</name>
    <name evidence="13" type="ordered locus">TPASS_1035</name>
</gene>
<dbReference type="SMR" id="A0A0H3BKK8"/>
<reference evidence="13 14" key="1">
    <citation type="journal article" date="2008" name="BMC Microbiol.">
        <title>Complete genome sequence of Treponema pallidum ssp. pallidum strain SS14 determined with oligonucleotide arrays.</title>
        <authorList>
            <person name="Matejkova P."/>
            <person name="Strouhal M."/>
            <person name="Smajs D."/>
            <person name="Norris S.J."/>
            <person name="Palzkill T."/>
            <person name="Petrosino J.F."/>
            <person name="Sodergren E."/>
            <person name="Norton J.E."/>
            <person name="Singh J."/>
            <person name="Richmond T.A."/>
            <person name="Molla M.N."/>
            <person name="Albert T.J."/>
            <person name="Weinstock G.M."/>
        </authorList>
    </citation>
    <scope>NUCLEOTIDE SEQUENCE [LARGE SCALE GENOMIC DNA]</scope>
    <source>
        <strain evidence="13 14">SS14</strain>
    </source>
</reference>
<evidence type="ECO:0000313" key="14">
    <source>
        <dbReference type="Proteomes" id="UP000001202"/>
    </source>
</evidence>
<comment type="similarity">
    <text evidence="9">Belongs to the class-I aminoacyl-tRNA synthetase family. ValS type 1 subfamily.</text>
</comment>
<evidence type="ECO:0000256" key="7">
    <source>
        <dbReference type="ARBA" id="ARBA00023146"/>
    </source>
</evidence>
<dbReference type="InterPro" id="IPR002300">
    <property type="entry name" value="aa-tRNA-synth_Ia"/>
</dbReference>
<dbReference type="FunFam" id="3.40.50.620:FF:000098">
    <property type="entry name" value="Valine--tRNA ligase"/>
    <property type="match status" value="1"/>
</dbReference>
<dbReference type="RefSeq" id="WP_010882479.1">
    <property type="nucleotide sequence ID" value="NC_010741.1"/>
</dbReference>
<evidence type="ECO:0000259" key="12">
    <source>
        <dbReference type="Pfam" id="PF10458"/>
    </source>
</evidence>
<organism evidence="13 14">
    <name type="scientific">Treponema pallidum subsp. pallidum (strain SS14)</name>
    <dbReference type="NCBI Taxonomy" id="455434"/>
    <lineage>
        <taxon>Bacteria</taxon>
        <taxon>Pseudomonadati</taxon>
        <taxon>Spirochaetota</taxon>
        <taxon>Spirochaetia</taxon>
        <taxon>Spirochaetales</taxon>
        <taxon>Treponemataceae</taxon>
        <taxon>Treponema</taxon>
    </lineage>
</organism>
<feature type="short sequence motif" description="'HIGH' region" evidence="9">
    <location>
        <begin position="69"/>
        <end position="79"/>
    </location>
</feature>
<protein>
    <recommendedName>
        <fullName evidence="9">Valine--tRNA ligase</fullName>
        <ecNumber evidence="9">6.1.1.9</ecNumber>
    </recommendedName>
    <alternativeName>
        <fullName evidence="9">Valyl-tRNA synthetase</fullName>
        <shortName evidence="9">ValRS</shortName>
    </alternativeName>
</protein>
<comment type="subunit">
    <text evidence="9">Monomer.</text>
</comment>
<dbReference type="InterPro" id="IPR009008">
    <property type="entry name" value="Val/Leu/Ile-tRNA-synth_edit"/>
</dbReference>
<dbReference type="GO" id="GO:0002161">
    <property type="term" value="F:aminoacyl-tRNA deacylase activity"/>
    <property type="evidence" value="ECO:0007669"/>
    <property type="project" value="InterPro"/>
</dbReference>
<comment type="subcellular location">
    <subcellularLocation>
        <location evidence="9">Cytoplasm</location>
    </subcellularLocation>
</comment>
<feature type="domain" description="Valyl-tRNA synthetase tRNA-binding arm" evidence="12">
    <location>
        <begin position="887"/>
        <end position="945"/>
    </location>
</feature>
<accession>A0A0H3BKK8</accession>
<keyword evidence="2 9" id="KW-0436">Ligase</keyword>
<dbReference type="Pfam" id="PF00133">
    <property type="entry name" value="tRNA-synt_1"/>
    <property type="match status" value="1"/>
</dbReference>
<dbReference type="PATRIC" id="fig|455434.6.peg.1026"/>
<dbReference type="PRINTS" id="PR00986">
    <property type="entry name" value="TRNASYNTHVAL"/>
</dbReference>
<name>A0A0H3BKK8_TREPS</name>
<feature type="domain" description="Methionyl/Valyl/Leucyl/Isoleucyl-tRNA synthetase anticodon-binding" evidence="11">
    <location>
        <begin position="648"/>
        <end position="806"/>
    </location>
</feature>
<evidence type="ECO:0000256" key="5">
    <source>
        <dbReference type="ARBA" id="ARBA00022917"/>
    </source>
</evidence>
<dbReference type="Gene3D" id="1.10.730.10">
    <property type="entry name" value="Isoleucyl-tRNA Synthetase, Domain 1"/>
    <property type="match status" value="1"/>
</dbReference>
<comment type="function">
    <text evidence="9">Catalyzes the attachment of valine to tRNA(Val). As ValRS can inadvertently accommodate and process structurally similar amino acids such as threonine, to avoid such errors, it has a 'posttransfer' editing activity that hydrolyzes mischarged Thr-tRNA(Val) in a tRNA-dependent manner.</text>
</comment>
<dbReference type="CDD" id="cd00817">
    <property type="entry name" value="ValRS_core"/>
    <property type="match status" value="1"/>
</dbReference>
<feature type="binding site" evidence="9">
    <location>
        <position position="569"/>
    </location>
    <ligand>
        <name>ATP</name>
        <dbReference type="ChEBI" id="CHEBI:30616"/>
    </ligand>
</feature>